<organism evidence="1 2">
    <name type="scientific">Cylindrotheca closterium</name>
    <dbReference type="NCBI Taxonomy" id="2856"/>
    <lineage>
        <taxon>Eukaryota</taxon>
        <taxon>Sar</taxon>
        <taxon>Stramenopiles</taxon>
        <taxon>Ochrophyta</taxon>
        <taxon>Bacillariophyta</taxon>
        <taxon>Bacillariophyceae</taxon>
        <taxon>Bacillariophycidae</taxon>
        <taxon>Bacillariales</taxon>
        <taxon>Bacillariaceae</taxon>
        <taxon>Cylindrotheca</taxon>
    </lineage>
</organism>
<proteinExistence type="predicted"/>
<evidence type="ECO:0000313" key="1">
    <source>
        <dbReference type="EMBL" id="CAJ1954343.1"/>
    </source>
</evidence>
<name>A0AAD2FXK4_9STRA</name>
<accession>A0AAD2FXK4</accession>
<keyword evidence="2" id="KW-1185">Reference proteome</keyword>
<dbReference type="EMBL" id="CAKOGP040001869">
    <property type="protein sequence ID" value="CAJ1954343.1"/>
    <property type="molecule type" value="Genomic_DNA"/>
</dbReference>
<dbReference type="AlphaFoldDB" id="A0AAD2FXK4"/>
<protein>
    <submittedName>
        <fullName evidence="1">Uncharacterized protein</fullName>
    </submittedName>
</protein>
<dbReference type="PANTHER" id="PTHR31245">
    <property type="entry name" value="UBIQUITIN SYSTEM COMPONENT CUE PROTEIN"/>
    <property type="match status" value="1"/>
</dbReference>
<gene>
    <name evidence="1" type="ORF">CYCCA115_LOCUS14935</name>
</gene>
<comment type="caution">
    <text evidence="1">The sequence shown here is derived from an EMBL/GenBank/DDBJ whole genome shotgun (WGS) entry which is preliminary data.</text>
</comment>
<dbReference type="PANTHER" id="PTHR31245:SF20">
    <property type="entry name" value="F18B13.13 PROTEIN"/>
    <property type="match status" value="1"/>
</dbReference>
<evidence type="ECO:0000313" key="2">
    <source>
        <dbReference type="Proteomes" id="UP001295423"/>
    </source>
</evidence>
<reference evidence="1" key="1">
    <citation type="submission" date="2023-08" db="EMBL/GenBank/DDBJ databases">
        <authorList>
            <person name="Audoor S."/>
            <person name="Bilcke G."/>
        </authorList>
    </citation>
    <scope>NUCLEOTIDE SEQUENCE</scope>
</reference>
<dbReference type="Proteomes" id="UP001295423">
    <property type="component" value="Unassembled WGS sequence"/>
</dbReference>
<sequence>MEVASPLPFGHTAAGTKRQFPCTPVAFDTTNCSPFGESGDDFLHQRSFKRRRFAVDESMEGDTENSVNQTPFNNHQAFQKPFLSASSALSAQSFKRSRTETPQHELEKVVTSQANEIQSLKDDKQKVETSFNDFKSEHEKVLNENKILKRAVTIQQERQNQAASEIEAAHKYKFDAEERIKKLEQIILSLRYHLQTQQSNTRNDFMGFPHRPPDVY</sequence>